<dbReference type="SUPFAM" id="SSF53218">
    <property type="entry name" value="Molybdenum cofactor biosynthesis proteins"/>
    <property type="match status" value="1"/>
</dbReference>
<dbReference type="CDD" id="cd00887">
    <property type="entry name" value="MoeA"/>
    <property type="match status" value="1"/>
</dbReference>
<keyword evidence="14" id="KW-1185">Reference proteome</keyword>
<dbReference type="NCBIfam" id="NF045515">
    <property type="entry name" value="Glp_gephyrin"/>
    <property type="match status" value="1"/>
</dbReference>
<evidence type="ECO:0000313" key="13">
    <source>
        <dbReference type="EMBL" id="GHA07055.1"/>
    </source>
</evidence>
<evidence type="ECO:0000256" key="8">
    <source>
        <dbReference type="ARBA" id="ARBA00022842"/>
    </source>
</evidence>
<dbReference type="GO" id="GO:0006777">
    <property type="term" value="P:Mo-molybdopterin cofactor biosynthetic process"/>
    <property type="evidence" value="ECO:0007669"/>
    <property type="project" value="UniProtKB-UniRule"/>
</dbReference>
<dbReference type="Gene3D" id="3.90.105.10">
    <property type="entry name" value="Molybdopterin biosynthesis moea protein, domain 2"/>
    <property type="match status" value="1"/>
</dbReference>
<evidence type="ECO:0000256" key="7">
    <source>
        <dbReference type="ARBA" id="ARBA00022723"/>
    </source>
</evidence>
<keyword evidence="9 11" id="KW-0501">Molybdenum cofactor biosynthesis</keyword>
<sequence length="399" mass="41974">MITVAEVQALIQQRITPLTARESVPLGQALGLVCASNIVSEIDIPPHANSAMDGFAVAAADLATQSTLAVSQRIPAGVAPAPLVRGTAARIFTGGEIPAGADAVVIQENCDYDEERVTVLQSVSPGANIRPQGQDIAQGAIVVTQGKRLNAIDLSLLASVGRAELDVFRPLRVAILSTGDELVDPGQPLKPGQIYNSNRVLLACLCRQMGYQVIETRCVADTLAHTTSALLDAAASADVILSSGGVSVGEEDHVRPAVEATGELELWKVQMKPGKPVAFGRVADTPFLGLPGNPVSAFVVFQLLATVLLRARQGQTSTSLVAMKVVADFSRPVTTREDYLRVQLVSTANGQTVARPFANMSSGVMSSLSWADGLVRQPIDQAINVGDTVDFLPIREAML</sequence>
<comment type="pathway">
    <text evidence="3 11">Cofactor biosynthesis; molybdopterin biosynthesis.</text>
</comment>
<comment type="function">
    <text evidence="2 11">Catalyzes the insertion of molybdate into adenylated molybdopterin with the concomitant release of AMP.</text>
</comment>
<dbReference type="InterPro" id="IPR005110">
    <property type="entry name" value="MoeA_linker/N"/>
</dbReference>
<dbReference type="InterPro" id="IPR036425">
    <property type="entry name" value="MoaB/Mog-like_dom_sf"/>
</dbReference>
<comment type="caution">
    <text evidence="13">The sequence shown here is derived from an EMBL/GenBank/DDBJ whole genome shotgun (WGS) entry which is preliminary data.</text>
</comment>
<keyword evidence="5 11" id="KW-0500">Molybdenum</keyword>
<keyword evidence="6 11" id="KW-0808">Transferase</keyword>
<dbReference type="GO" id="GO:0046872">
    <property type="term" value="F:metal ion binding"/>
    <property type="evidence" value="ECO:0007669"/>
    <property type="project" value="UniProtKB-UniRule"/>
</dbReference>
<proteinExistence type="inferred from homology"/>
<dbReference type="GO" id="GO:0061599">
    <property type="term" value="F:molybdopterin molybdotransferase activity"/>
    <property type="evidence" value="ECO:0007669"/>
    <property type="project" value="UniProtKB-UniRule"/>
</dbReference>
<evidence type="ECO:0000256" key="1">
    <source>
        <dbReference type="ARBA" id="ARBA00001946"/>
    </source>
</evidence>
<dbReference type="SUPFAM" id="SSF63882">
    <property type="entry name" value="MoeA N-terminal region -like"/>
    <property type="match status" value="1"/>
</dbReference>
<keyword evidence="7 11" id="KW-0479">Metal-binding</keyword>
<dbReference type="FunFam" id="3.40.980.10:FF:000004">
    <property type="entry name" value="Molybdopterin molybdenumtransferase"/>
    <property type="match status" value="1"/>
</dbReference>
<dbReference type="InterPro" id="IPR038987">
    <property type="entry name" value="MoeA-like"/>
</dbReference>
<evidence type="ECO:0000256" key="6">
    <source>
        <dbReference type="ARBA" id="ARBA00022679"/>
    </source>
</evidence>
<protein>
    <recommendedName>
        <fullName evidence="11">Molybdopterin molybdenumtransferase</fullName>
        <ecNumber evidence="11">2.10.1.1</ecNumber>
    </recommendedName>
</protein>
<dbReference type="Pfam" id="PF03453">
    <property type="entry name" value="MoeA_N"/>
    <property type="match status" value="1"/>
</dbReference>
<keyword evidence="8 11" id="KW-0460">Magnesium</keyword>
<gene>
    <name evidence="13" type="ORF">GCM10008090_15970</name>
</gene>
<dbReference type="Gene3D" id="2.170.190.11">
    <property type="entry name" value="Molybdopterin biosynthesis moea protein, domain 3"/>
    <property type="match status" value="1"/>
</dbReference>
<dbReference type="PANTHER" id="PTHR10192">
    <property type="entry name" value="MOLYBDOPTERIN BIOSYNTHESIS PROTEIN"/>
    <property type="match status" value="1"/>
</dbReference>
<dbReference type="PROSITE" id="PS01079">
    <property type="entry name" value="MOCF_BIOSYNTHESIS_2"/>
    <property type="match status" value="1"/>
</dbReference>
<dbReference type="InterPro" id="IPR008284">
    <property type="entry name" value="MoCF_biosynth_CS"/>
</dbReference>
<dbReference type="InterPro" id="IPR005111">
    <property type="entry name" value="MoeA_C_domain_IV"/>
</dbReference>
<dbReference type="Gene3D" id="2.40.340.10">
    <property type="entry name" value="MoeA, C-terminal, domain IV"/>
    <property type="match status" value="1"/>
</dbReference>
<evidence type="ECO:0000256" key="3">
    <source>
        <dbReference type="ARBA" id="ARBA00005046"/>
    </source>
</evidence>
<comment type="cofactor">
    <cofactor evidence="1 11">
        <name>Mg(2+)</name>
        <dbReference type="ChEBI" id="CHEBI:18420"/>
    </cofactor>
</comment>
<dbReference type="EC" id="2.10.1.1" evidence="11"/>
<accession>A0A918RNQ4</accession>
<dbReference type="InterPro" id="IPR036135">
    <property type="entry name" value="MoeA_linker/N_sf"/>
</dbReference>
<reference evidence="13" key="2">
    <citation type="submission" date="2020-09" db="EMBL/GenBank/DDBJ databases">
        <authorList>
            <person name="Sun Q."/>
            <person name="Kim S."/>
        </authorList>
    </citation>
    <scope>NUCLEOTIDE SEQUENCE</scope>
    <source>
        <strain evidence="13">KCTC 12711</strain>
    </source>
</reference>
<name>A0A918RNQ4_9GAMM</name>
<reference evidence="13" key="1">
    <citation type="journal article" date="2014" name="Int. J. Syst. Evol. Microbiol.">
        <title>Complete genome sequence of Corynebacterium casei LMG S-19264T (=DSM 44701T), isolated from a smear-ripened cheese.</title>
        <authorList>
            <consortium name="US DOE Joint Genome Institute (JGI-PGF)"/>
            <person name="Walter F."/>
            <person name="Albersmeier A."/>
            <person name="Kalinowski J."/>
            <person name="Ruckert C."/>
        </authorList>
    </citation>
    <scope>NUCLEOTIDE SEQUENCE</scope>
    <source>
        <strain evidence="13">KCTC 12711</strain>
    </source>
</reference>
<dbReference type="NCBIfam" id="TIGR00177">
    <property type="entry name" value="molyb_syn"/>
    <property type="match status" value="1"/>
</dbReference>
<dbReference type="SMART" id="SM00852">
    <property type="entry name" value="MoCF_biosynth"/>
    <property type="match status" value="1"/>
</dbReference>
<evidence type="ECO:0000256" key="5">
    <source>
        <dbReference type="ARBA" id="ARBA00022505"/>
    </source>
</evidence>
<evidence type="ECO:0000313" key="14">
    <source>
        <dbReference type="Proteomes" id="UP000614811"/>
    </source>
</evidence>
<dbReference type="RefSeq" id="WP_189399637.1">
    <property type="nucleotide sequence ID" value="NZ_BMXA01000002.1"/>
</dbReference>
<evidence type="ECO:0000256" key="9">
    <source>
        <dbReference type="ARBA" id="ARBA00023150"/>
    </source>
</evidence>
<dbReference type="Gene3D" id="3.40.980.10">
    <property type="entry name" value="MoaB/Mog-like domain"/>
    <property type="match status" value="1"/>
</dbReference>
<dbReference type="Proteomes" id="UP000614811">
    <property type="component" value="Unassembled WGS sequence"/>
</dbReference>
<feature type="domain" description="MoaB/Mog" evidence="12">
    <location>
        <begin position="174"/>
        <end position="311"/>
    </location>
</feature>
<dbReference type="Pfam" id="PF00994">
    <property type="entry name" value="MoCF_biosynth"/>
    <property type="match status" value="1"/>
</dbReference>
<evidence type="ECO:0000259" key="12">
    <source>
        <dbReference type="SMART" id="SM00852"/>
    </source>
</evidence>
<dbReference type="SUPFAM" id="SSF63867">
    <property type="entry name" value="MoeA C-terminal domain-like"/>
    <property type="match status" value="1"/>
</dbReference>
<comment type="similarity">
    <text evidence="4 11">Belongs to the MoeA family.</text>
</comment>
<dbReference type="GO" id="GO:0005829">
    <property type="term" value="C:cytosol"/>
    <property type="evidence" value="ECO:0007669"/>
    <property type="project" value="TreeGrafter"/>
</dbReference>
<dbReference type="Pfam" id="PF03454">
    <property type="entry name" value="MoeA_C"/>
    <property type="match status" value="1"/>
</dbReference>
<evidence type="ECO:0000256" key="11">
    <source>
        <dbReference type="RuleBase" id="RU365090"/>
    </source>
</evidence>
<dbReference type="AlphaFoldDB" id="A0A918RNQ4"/>
<comment type="catalytic activity">
    <reaction evidence="10">
        <text>adenylyl-molybdopterin + molybdate = Mo-molybdopterin + AMP + H(+)</text>
        <dbReference type="Rhea" id="RHEA:35047"/>
        <dbReference type="ChEBI" id="CHEBI:15378"/>
        <dbReference type="ChEBI" id="CHEBI:36264"/>
        <dbReference type="ChEBI" id="CHEBI:62727"/>
        <dbReference type="ChEBI" id="CHEBI:71302"/>
        <dbReference type="ChEBI" id="CHEBI:456215"/>
        <dbReference type="EC" id="2.10.1.1"/>
    </reaction>
</comment>
<dbReference type="EMBL" id="BMXA01000002">
    <property type="protein sequence ID" value="GHA07055.1"/>
    <property type="molecule type" value="Genomic_DNA"/>
</dbReference>
<evidence type="ECO:0000256" key="2">
    <source>
        <dbReference type="ARBA" id="ARBA00002901"/>
    </source>
</evidence>
<dbReference type="InterPro" id="IPR001453">
    <property type="entry name" value="MoaB/Mog_dom"/>
</dbReference>
<evidence type="ECO:0000256" key="4">
    <source>
        <dbReference type="ARBA" id="ARBA00010763"/>
    </source>
</evidence>
<dbReference type="InterPro" id="IPR036688">
    <property type="entry name" value="MoeA_C_domain_IV_sf"/>
</dbReference>
<organism evidence="13 14">
    <name type="scientific">Arenicella chitinivorans</name>
    <dbReference type="NCBI Taxonomy" id="1329800"/>
    <lineage>
        <taxon>Bacteria</taxon>
        <taxon>Pseudomonadati</taxon>
        <taxon>Pseudomonadota</taxon>
        <taxon>Gammaproteobacteria</taxon>
        <taxon>Arenicellales</taxon>
        <taxon>Arenicellaceae</taxon>
        <taxon>Arenicella</taxon>
    </lineage>
</organism>
<dbReference type="PANTHER" id="PTHR10192:SF5">
    <property type="entry name" value="GEPHYRIN"/>
    <property type="match status" value="1"/>
</dbReference>
<evidence type="ECO:0000256" key="10">
    <source>
        <dbReference type="ARBA" id="ARBA00047317"/>
    </source>
</evidence>